<organism evidence="3 4">
    <name type="scientific">Adhaeribacter radiodurans</name>
    <dbReference type="NCBI Taxonomy" id="2745197"/>
    <lineage>
        <taxon>Bacteria</taxon>
        <taxon>Pseudomonadati</taxon>
        <taxon>Bacteroidota</taxon>
        <taxon>Cytophagia</taxon>
        <taxon>Cytophagales</taxon>
        <taxon>Hymenobacteraceae</taxon>
        <taxon>Adhaeribacter</taxon>
    </lineage>
</organism>
<keyword evidence="4" id="KW-1185">Reference proteome</keyword>
<keyword evidence="2" id="KW-0963">Cytoplasm</keyword>
<dbReference type="SUPFAM" id="SSF110395">
    <property type="entry name" value="CutC-like"/>
    <property type="match status" value="1"/>
</dbReference>
<dbReference type="HAMAP" id="MF_00795">
    <property type="entry name" value="CutC"/>
    <property type="match status" value="1"/>
</dbReference>
<comment type="similarity">
    <text evidence="1 2">Belongs to the CutC family.</text>
</comment>
<reference evidence="3 4" key="2">
    <citation type="submission" date="2020-08" db="EMBL/GenBank/DDBJ databases">
        <title>Adhaeribacter dokdonensis sp. nov., isolated from the rhizosphere of Elymus tsukushiensis, a plant native to the Dokdo Islands, Republic of Korea.</title>
        <authorList>
            <person name="Ghim S.Y."/>
        </authorList>
    </citation>
    <scope>NUCLEOTIDE SEQUENCE [LARGE SCALE GENOMIC DNA]</scope>
    <source>
        <strain evidence="3 4">KUDC8001</strain>
    </source>
</reference>
<evidence type="ECO:0000313" key="4">
    <source>
        <dbReference type="Proteomes" id="UP000514509"/>
    </source>
</evidence>
<comment type="caution">
    <text evidence="2">Once thought to be involved in copper homeostasis, experiments in E.coli have shown this is not the case.</text>
</comment>
<name>A0A7L7LC02_9BACT</name>
<evidence type="ECO:0000256" key="2">
    <source>
        <dbReference type="HAMAP-Rule" id="MF_00795"/>
    </source>
</evidence>
<dbReference type="GO" id="GO:0005507">
    <property type="term" value="F:copper ion binding"/>
    <property type="evidence" value="ECO:0007669"/>
    <property type="project" value="TreeGrafter"/>
</dbReference>
<dbReference type="Gene3D" id="3.20.20.380">
    <property type="entry name" value="Copper homeostasis (CutC) domain"/>
    <property type="match status" value="1"/>
</dbReference>
<dbReference type="InterPro" id="IPR005627">
    <property type="entry name" value="CutC-like"/>
</dbReference>
<sequence>MIDQLILEICTDSVYSCVQAEQGGAARVELCANLFEGGTTPTAGCLRLARQKITIPIHVLLRPRGGDFCYTDEEFAIMQYDLEMIKSLGADGVVLGVLLPDGNIDVERTAALIEQARPLKITFHRAFDMVADPMRALDQLIDLGVERILTSGQEKSALEGSELIAQLIQRAKDKIVIMPGGGITDRNIARLHRETQAKEYHLTAREKLPSPMTYRNPNAFMGGELRVPEYELTFTNAQKVARTQQALQTS</sequence>
<dbReference type="Proteomes" id="UP000514509">
    <property type="component" value="Chromosome"/>
</dbReference>
<gene>
    <name evidence="2" type="primary">cutC</name>
    <name evidence="3" type="ORF">HUW48_20720</name>
</gene>
<evidence type="ECO:0000256" key="1">
    <source>
        <dbReference type="ARBA" id="ARBA00007768"/>
    </source>
</evidence>
<accession>A0A7L7LC02</accession>
<dbReference type="FunFam" id="3.20.20.380:FF:000001">
    <property type="entry name" value="Copper homeostasis protein CutC"/>
    <property type="match status" value="1"/>
</dbReference>
<evidence type="ECO:0000313" key="3">
    <source>
        <dbReference type="EMBL" id="QMU30303.1"/>
    </source>
</evidence>
<dbReference type="InterPro" id="IPR036822">
    <property type="entry name" value="CutC-like_dom_sf"/>
</dbReference>
<dbReference type="RefSeq" id="WP_182412751.1">
    <property type="nucleotide sequence ID" value="NZ_CP055153.1"/>
</dbReference>
<proteinExistence type="inferred from homology"/>
<dbReference type="PANTHER" id="PTHR12598">
    <property type="entry name" value="COPPER HOMEOSTASIS PROTEIN CUTC"/>
    <property type="match status" value="1"/>
</dbReference>
<protein>
    <recommendedName>
        <fullName evidence="2">PF03932 family protein CutC</fullName>
    </recommendedName>
</protein>
<comment type="subcellular location">
    <subcellularLocation>
        <location evidence="2">Cytoplasm</location>
    </subcellularLocation>
</comment>
<dbReference type="AlphaFoldDB" id="A0A7L7LC02"/>
<dbReference type="EMBL" id="CP055153">
    <property type="protein sequence ID" value="QMU30303.1"/>
    <property type="molecule type" value="Genomic_DNA"/>
</dbReference>
<dbReference type="GO" id="GO:0005737">
    <property type="term" value="C:cytoplasm"/>
    <property type="evidence" value="ECO:0007669"/>
    <property type="project" value="UniProtKB-SubCell"/>
</dbReference>
<dbReference type="Pfam" id="PF03932">
    <property type="entry name" value="CutC"/>
    <property type="match status" value="1"/>
</dbReference>
<reference evidence="3 4" key="1">
    <citation type="submission" date="2020-06" db="EMBL/GenBank/DDBJ databases">
        <authorList>
            <person name="Hwang Y.J."/>
        </authorList>
    </citation>
    <scope>NUCLEOTIDE SEQUENCE [LARGE SCALE GENOMIC DNA]</scope>
    <source>
        <strain evidence="3 4">KUDC8001</strain>
    </source>
</reference>
<dbReference type="KEGG" id="add:HUW48_20720"/>
<dbReference type="PANTHER" id="PTHR12598:SF0">
    <property type="entry name" value="COPPER HOMEOSTASIS PROTEIN CUTC HOMOLOG"/>
    <property type="match status" value="1"/>
</dbReference>